<proteinExistence type="inferred from homology"/>
<keyword evidence="2 3" id="KW-0808">Transferase</keyword>
<keyword evidence="3" id="KW-0328">Glycosyltransferase</keyword>
<dbReference type="PROSITE" id="PS00375">
    <property type="entry name" value="UDPGT"/>
    <property type="match status" value="1"/>
</dbReference>
<dbReference type="InParanoid" id="A0A7J7C3R3"/>
<dbReference type="FunFam" id="3.40.50.2000:FF:000019">
    <property type="entry name" value="Glycosyltransferase"/>
    <property type="match status" value="1"/>
</dbReference>
<evidence type="ECO:0000313" key="7">
    <source>
        <dbReference type="Proteomes" id="UP000593562"/>
    </source>
</evidence>
<dbReference type="InterPro" id="IPR002213">
    <property type="entry name" value="UDP_glucos_trans"/>
</dbReference>
<feature type="domain" description="Glycosyltransferase N-terminal" evidence="5">
    <location>
        <begin position="12"/>
        <end position="50"/>
    </location>
</feature>
<dbReference type="AlphaFoldDB" id="A0A7J7C3R3"/>
<dbReference type="InterPro" id="IPR058980">
    <property type="entry name" value="Glyco_transf_N"/>
</dbReference>
<reference evidence="6 7" key="1">
    <citation type="journal article" date="2020" name="Nat. Commun.">
        <title>Genome of Tripterygium wilfordii and identification of cytochrome P450 involved in triptolide biosynthesis.</title>
        <authorList>
            <person name="Tu L."/>
            <person name="Su P."/>
            <person name="Zhang Z."/>
            <person name="Gao L."/>
            <person name="Wang J."/>
            <person name="Hu T."/>
            <person name="Zhou J."/>
            <person name="Zhang Y."/>
            <person name="Zhao Y."/>
            <person name="Liu Y."/>
            <person name="Song Y."/>
            <person name="Tong Y."/>
            <person name="Lu Y."/>
            <person name="Yang J."/>
            <person name="Xu C."/>
            <person name="Jia M."/>
            <person name="Peters R.J."/>
            <person name="Huang L."/>
            <person name="Gao W."/>
        </authorList>
    </citation>
    <scope>NUCLEOTIDE SEQUENCE [LARGE SCALE GENOMIC DNA]</scope>
    <source>
        <strain evidence="7">cv. XIE 37</strain>
        <tissue evidence="6">Leaf</tissue>
    </source>
</reference>
<organism evidence="6 7">
    <name type="scientific">Tripterygium wilfordii</name>
    <name type="common">Thunder God vine</name>
    <dbReference type="NCBI Taxonomy" id="458696"/>
    <lineage>
        <taxon>Eukaryota</taxon>
        <taxon>Viridiplantae</taxon>
        <taxon>Streptophyta</taxon>
        <taxon>Embryophyta</taxon>
        <taxon>Tracheophyta</taxon>
        <taxon>Spermatophyta</taxon>
        <taxon>Magnoliopsida</taxon>
        <taxon>eudicotyledons</taxon>
        <taxon>Gunneridae</taxon>
        <taxon>Pentapetalae</taxon>
        <taxon>rosids</taxon>
        <taxon>fabids</taxon>
        <taxon>Celastrales</taxon>
        <taxon>Celastraceae</taxon>
        <taxon>Tripterygium</taxon>
    </lineage>
</organism>
<evidence type="ECO:0000256" key="3">
    <source>
        <dbReference type="RuleBase" id="RU003718"/>
    </source>
</evidence>
<dbReference type="GO" id="GO:0080043">
    <property type="term" value="F:quercetin 3-O-glucosyltransferase activity"/>
    <property type="evidence" value="ECO:0007669"/>
    <property type="project" value="TreeGrafter"/>
</dbReference>
<evidence type="ECO:0000259" key="5">
    <source>
        <dbReference type="Pfam" id="PF26168"/>
    </source>
</evidence>
<accession>A0A7J7C3R3</accession>
<dbReference type="PANTHER" id="PTHR11926:SF1560">
    <property type="entry name" value="UDP-GLYCOSYLTRANSFERASE 74E1-RELATED"/>
    <property type="match status" value="1"/>
</dbReference>
<keyword evidence="7" id="KW-1185">Reference proteome</keyword>
<dbReference type="Proteomes" id="UP000593562">
    <property type="component" value="Unassembled WGS sequence"/>
</dbReference>
<protein>
    <recommendedName>
        <fullName evidence="4">Glycosyltransferase</fullName>
        <ecNumber evidence="4">2.4.1.-</ecNumber>
    </recommendedName>
</protein>
<evidence type="ECO:0000313" key="6">
    <source>
        <dbReference type="EMBL" id="KAF5728763.1"/>
    </source>
</evidence>
<evidence type="ECO:0000256" key="1">
    <source>
        <dbReference type="ARBA" id="ARBA00009995"/>
    </source>
</evidence>
<evidence type="ECO:0000256" key="2">
    <source>
        <dbReference type="ARBA" id="ARBA00022679"/>
    </source>
</evidence>
<dbReference type="Pfam" id="PF00201">
    <property type="entry name" value="UDPGT"/>
    <property type="match status" value="1"/>
</dbReference>
<dbReference type="CDD" id="cd03784">
    <property type="entry name" value="GT1_Gtf-like"/>
    <property type="match status" value="1"/>
</dbReference>
<dbReference type="Gene3D" id="3.40.50.2000">
    <property type="entry name" value="Glycogen Phosphorylase B"/>
    <property type="match status" value="2"/>
</dbReference>
<dbReference type="GO" id="GO:0080044">
    <property type="term" value="F:quercetin 7-O-glucosyltransferase activity"/>
    <property type="evidence" value="ECO:0007669"/>
    <property type="project" value="TreeGrafter"/>
</dbReference>
<gene>
    <name evidence="6" type="ORF">HS088_TW21G00916</name>
</gene>
<dbReference type="SUPFAM" id="SSF53756">
    <property type="entry name" value="UDP-Glycosyltransferase/glycogen phosphorylase"/>
    <property type="match status" value="1"/>
</dbReference>
<dbReference type="Pfam" id="PF26168">
    <property type="entry name" value="Glyco_transf_N"/>
    <property type="match status" value="1"/>
</dbReference>
<dbReference type="FunCoup" id="A0A7J7C3R3">
    <property type="interactions" value="135"/>
</dbReference>
<dbReference type="PANTHER" id="PTHR11926">
    <property type="entry name" value="GLUCOSYL/GLUCURONOSYL TRANSFERASES"/>
    <property type="match status" value="1"/>
</dbReference>
<dbReference type="EMBL" id="JAAARO010000021">
    <property type="protein sequence ID" value="KAF5728763.1"/>
    <property type="molecule type" value="Genomic_DNA"/>
</dbReference>
<dbReference type="InterPro" id="IPR035595">
    <property type="entry name" value="UDP_glycos_trans_CS"/>
</dbReference>
<comment type="caution">
    <text evidence="6">The sequence shown here is derived from an EMBL/GenBank/DDBJ whole genome shotgun (WGS) entry which is preliminary data.</text>
</comment>
<comment type="similarity">
    <text evidence="1 3">Belongs to the UDP-glycosyltransferase family.</text>
</comment>
<evidence type="ECO:0000256" key="4">
    <source>
        <dbReference type="RuleBase" id="RU362057"/>
    </source>
</evidence>
<dbReference type="EC" id="2.4.1.-" evidence="4"/>
<name>A0A7J7C3R3_TRIWF</name>
<sequence length="458" mass="51495">MEKEQRGASKTHVLLVPFPLQGHINPMIQLSKRLASKRLKITLVSTSSARISMEGREADSPVEVNFISDGYQEGKAETMDEALERIETETSLSLAKLIEDLKTTEYPAKFLIYDSIMPWMMNVALAQGLEGAPFFTQSCAATAIYAHVHQGTLKLPLPLEETQVMLPGMPELRSNDLPSLVYDPCSYPALHKLLLGQLLNLHKASFLLWNTFDGLEDEVVSWMARQWPIKPVGPTIPSIYLDKRLEDDIDYGLNLFKSNSDACLKWLDSKGIGSVVYVSFGSLATVGAEQMEEVAWGLKNSNINFLWVVRESEVKKLPTSFLEEITERGLVVSWSPQLQVLAHKSVGCFVTHCGWNSVLEALSLGVPMVAMPYWVDQPTNAKFVKDVWQVGVRVQVNEKGLVEKEEIARCIKEVMEGERRLEMKRNSERLKEMAREAVDKGGSSDKNIEEFVRKLIHN</sequence>